<evidence type="ECO:0000313" key="4">
    <source>
        <dbReference type="Proteomes" id="UP001387364"/>
    </source>
</evidence>
<dbReference type="EMBL" id="CP147404">
    <property type="protein sequence ID" value="WXB93405.1"/>
    <property type="molecule type" value="Genomic_DNA"/>
</dbReference>
<name>A0ABZ2N7Y4_9BACI</name>
<accession>A0ABZ2N7Y4</accession>
<dbReference type="Gene3D" id="1.10.630.10">
    <property type="entry name" value="Cytochrome P450"/>
    <property type="match status" value="1"/>
</dbReference>
<sequence>MTSDVLVSPAMLASSQFIENPYPIYDELRSQSPVMKGMAFKQPGWYVTGYEEAVMILKDPRFGNRIPLPQTTKKFAQLKNVQNDMMLFKNNQDHRRLRLLISHFFTPAALNDLCPYIEKTAHDLIDDVHDQKRMDIITDFAFPLASLVIAKIIGIPAKERHQFRGWAISLIESIDFTRSRKTLVHGNDTMKSLIEYFHTLIQKRREAPENDLVSQLLAAEQDEKLSDEEILSTCILLVIAGHETTVNLISNSVLTLLQNREQLMLLKENPSLIESAVEEFLRYESPTQMVARVAGEDIDINNVRINKGEQVYLLVGAANRDPVKFNDPHALDITRNPNPHLAFGSGSHFCIGSMLAKLEAQMAIQPLIQRIDNLQLETQHPQWRNLIGFRALNELIVTW</sequence>
<dbReference type="Proteomes" id="UP001387364">
    <property type="component" value="Chromosome"/>
</dbReference>
<comment type="similarity">
    <text evidence="1 2">Belongs to the cytochrome P450 family.</text>
</comment>
<dbReference type="CDD" id="cd20625">
    <property type="entry name" value="CYP164-like"/>
    <property type="match status" value="1"/>
</dbReference>
<dbReference type="PRINTS" id="PR00385">
    <property type="entry name" value="P450"/>
</dbReference>
<keyword evidence="2" id="KW-0560">Oxidoreductase</keyword>
<dbReference type="PANTHER" id="PTHR46696">
    <property type="entry name" value="P450, PUTATIVE (EUROFUNG)-RELATED"/>
    <property type="match status" value="1"/>
</dbReference>
<keyword evidence="2" id="KW-0503">Monooxygenase</keyword>
<dbReference type="RefSeq" id="WP_338752728.1">
    <property type="nucleotide sequence ID" value="NZ_CP147404.1"/>
</dbReference>
<dbReference type="InterPro" id="IPR036396">
    <property type="entry name" value="Cyt_P450_sf"/>
</dbReference>
<dbReference type="Pfam" id="PF00067">
    <property type="entry name" value="p450"/>
    <property type="match status" value="1"/>
</dbReference>
<dbReference type="PANTHER" id="PTHR46696:SF4">
    <property type="entry name" value="BIOTIN BIOSYNTHESIS CYTOCHROME P450"/>
    <property type="match status" value="1"/>
</dbReference>
<dbReference type="PROSITE" id="PS00086">
    <property type="entry name" value="CYTOCHROME_P450"/>
    <property type="match status" value="1"/>
</dbReference>
<keyword evidence="2" id="KW-0349">Heme</keyword>
<keyword evidence="2" id="KW-0479">Metal-binding</keyword>
<gene>
    <name evidence="3" type="ORF">WDJ61_01645</name>
</gene>
<dbReference type="InterPro" id="IPR002397">
    <property type="entry name" value="Cyt_P450_B"/>
</dbReference>
<dbReference type="InterPro" id="IPR017972">
    <property type="entry name" value="Cyt_P450_CS"/>
</dbReference>
<evidence type="ECO:0000256" key="2">
    <source>
        <dbReference type="RuleBase" id="RU000461"/>
    </source>
</evidence>
<evidence type="ECO:0000313" key="3">
    <source>
        <dbReference type="EMBL" id="WXB93405.1"/>
    </source>
</evidence>
<protein>
    <submittedName>
        <fullName evidence="3">Cytochrome P450</fullName>
    </submittedName>
</protein>
<keyword evidence="2" id="KW-0408">Iron</keyword>
<dbReference type="InterPro" id="IPR001128">
    <property type="entry name" value="Cyt_P450"/>
</dbReference>
<proteinExistence type="inferred from homology"/>
<evidence type="ECO:0000256" key="1">
    <source>
        <dbReference type="ARBA" id="ARBA00010617"/>
    </source>
</evidence>
<dbReference type="SUPFAM" id="SSF48264">
    <property type="entry name" value="Cytochrome P450"/>
    <property type="match status" value="1"/>
</dbReference>
<organism evidence="3 4">
    <name type="scientific">Bacillus kandeliae</name>
    <dbReference type="NCBI Taxonomy" id="3129297"/>
    <lineage>
        <taxon>Bacteria</taxon>
        <taxon>Bacillati</taxon>
        <taxon>Bacillota</taxon>
        <taxon>Bacilli</taxon>
        <taxon>Bacillales</taxon>
        <taxon>Bacillaceae</taxon>
        <taxon>Bacillus</taxon>
    </lineage>
</organism>
<dbReference type="PRINTS" id="PR00359">
    <property type="entry name" value="BP450"/>
</dbReference>
<reference evidence="3 4" key="1">
    <citation type="submission" date="2024-02" db="EMBL/GenBank/DDBJ databases">
        <title>Seven novel Bacillus-like species.</title>
        <authorList>
            <person name="Liu G."/>
        </authorList>
    </citation>
    <scope>NUCLEOTIDE SEQUENCE [LARGE SCALE GENOMIC DNA]</scope>
    <source>
        <strain evidence="3 4">FJAT-52991</strain>
    </source>
</reference>
<keyword evidence="4" id="KW-1185">Reference proteome</keyword>